<evidence type="ECO:0000313" key="2">
    <source>
        <dbReference type="Proteomes" id="UP000611640"/>
    </source>
</evidence>
<name>A0A7R7HWZ9_9ACTN</name>
<organism evidence="1 2">
    <name type="scientific">Actinocatenispora thailandica</name>
    <dbReference type="NCBI Taxonomy" id="227318"/>
    <lineage>
        <taxon>Bacteria</taxon>
        <taxon>Bacillati</taxon>
        <taxon>Actinomycetota</taxon>
        <taxon>Actinomycetes</taxon>
        <taxon>Micromonosporales</taxon>
        <taxon>Micromonosporaceae</taxon>
        <taxon>Actinocatenispora</taxon>
    </lineage>
</organism>
<dbReference type="EMBL" id="AP023355">
    <property type="protein sequence ID" value="BCJ35211.1"/>
    <property type="molecule type" value="Genomic_DNA"/>
</dbReference>
<keyword evidence="2" id="KW-1185">Reference proteome</keyword>
<reference evidence="1 2" key="1">
    <citation type="submission" date="2020-08" db="EMBL/GenBank/DDBJ databases">
        <title>Whole genome shotgun sequence of Actinocatenispora thailandica NBRC 105041.</title>
        <authorList>
            <person name="Komaki H."/>
            <person name="Tamura T."/>
        </authorList>
    </citation>
    <scope>NUCLEOTIDE SEQUENCE [LARGE SCALE GENOMIC DNA]</scope>
    <source>
        <strain evidence="1 2">NBRC 105041</strain>
    </source>
</reference>
<protein>
    <submittedName>
        <fullName evidence="1">Uncharacterized protein</fullName>
    </submittedName>
</protein>
<gene>
    <name evidence="1" type="ORF">Athai_27140</name>
</gene>
<proteinExistence type="predicted"/>
<dbReference type="Proteomes" id="UP000611640">
    <property type="component" value="Chromosome"/>
</dbReference>
<dbReference type="KEGG" id="atl:Athai_27140"/>
<accession>A0A7R7HWZ9</accession>
<dbReference type="AlphaFoldDB" id="A0A7R7HWZ9"/>
<evidence type="ECO:0000313" key="1">
    <source>
        <dbReference type="EMBL" id="BCJ35211.1"/>
    </source>
</evidence>
<sequence length="87" mass="8881">MLCAVAAVRVCPDSGVCVFVVDMSLPPATGALVIADALLHIAGPAAWLPVAGEPRTVPRDTDESVAAGVATPAECELKICRISARVK</sequence>